<dbReference type="Proteomes" id="UP000182840">
    <property type="component" value="Chromosome"/>
</dbReference>
<dbReference type="PROSITE" id="PS50280">
    <property type="entry name" value="SET"/>
    <property type="match status" value="1"/>
</dbReference>
<keyword evidence="2" id="KW-0489">Methyltransferase</keyword>
<dbReference type="GO" id="GO:0032259">
    <property type="term" value="P:methylation"/>
    <property type="evidence" value="ECO:0007669"/>
    <property type="project" value="UniProtKB-KW"/>
</dbReference>
<proteinExistence type="predicted"/>
<dbReference type="SMART" id="SM00317">
    <property type="entry name" value="SET"/>
    <property type="match status" value="1"/>
</dbReference>
<keyword evidence="2" id="KW-0808">Transferase</keyword>
<feature type="domain" description="SET" evidence="1">
    <location>
        <begin position="1"/>
        <end position="114"/>
    </location>
</feature>
<reference evidence="3" key="1">
    <citation type="submission" date="2016-11" db="EMBL/GenBank/DDBJ databases">
        <title>Mesorhizobium oceanicum sp. nov., isolated from deep seawater in South China Sea.</title>
        <authorList>
            <person name="Fu G.-Y."/>
        </authorList>
    </citation>
    <scope>NUCLEOTIDE SEQUENCE [LARGE SCALE GENOMIC DNA]</scope>
    <source>
        <strain evidence="3">B7</strain>
    </source>
</reference>
<gene>
    <name evidence="2" type="ORF">BSQ44_22285</name>
</gene>
<dbReference type="OrthoDB" id="9804945at2"/>
<name>A0A1L3SWI6_9HYPH</name>
<dbReference type="STRING" id="1670800.BSQ44_22285"/>
<protein>
    <submittedName>
        <fullName evidence="2">SET domain-containing protein-lysine N-methyltransferase</fullName>
    </submittedName>
</protein>
<dbReference type="AlphaFoldDB" id="A0A1L3SWI6"/>
<dbReference type="InterPro" id="IPR001214">
    <property type="entry name" value="SET_dom"/>
</dbReference>
<dbReference type="RefSeq" id="WP_072607266.1">
    <property type="nucleotide sequence ID" value="NZ_CP018171.1"/>
</dbReference>
<dbReference type="EMBL" id="CP018171">
    <property type="protein sequence ID" value="APH73803.1"/>
    <property type="molecule type" value="Genomic_DNA"/>
</dbReference>
<sequence length="131" mass="14643">MLLVNTFVGASPIEGVGVFASDPIPRGTLIWRLEPDFDRLIPVEKYETAEPRLKDFLNRYAYPSPDKPGFLVYEVDNGRFMNHSDDPNTDFSDSGGATTVRDIAAGEEITCDYSDFYPDFELVPTAEAAKR</sequence>
<evidence type="ECO:0000313" key="2">
    <source>
        <dbReference type="EMBL" id="APH73803.1"/>
    </source>
</evidence>
<dbReference type="Pfam" id="PF00856">
    <property type="entry name" value="SET"/>
    <property type="match status" value="1"/>
</dbReference>
<evidence type="ECO:0000313" key="3">
    <source>
        <dbReference type="Proteomes" id="UP000182840"/>
    </source>
</evidence>
<dbReference type="GO" id="GO:0008168">
    <property type="term" value="F:methyltransferase activity"/>
    <property type="evidence" value="ECO:0007669"/>
    <property type="project" value="UniProtKB-KW"/>
</dbReference>
<dbReference type="KEGG" id="meso:BSQ44_22285"/>
<accession>A0A1L3SWI6</accession>
<organism evidence="2 3">
    <name type="scientific">Aquibium oceanicum</name>
    <dbReference type="NCBI Taxonomy" id="1670800"/>
    <lineage>
        <taxon>Bacteria</taxon>
        <taxon>Pseudomonadati</taxon>
        <taxon>Pseudomonadota</taxon>
        <taxon>Alphaproteobacteria</taxon>
        <taxon>Hyphomicrobiales</taxon>
        <taxon>Phyllobacteriaceae</taxon>
        <taxon>Aquibium</taxon>
    </lineage>
</organism>
<dbReference type="InterPro" id="IPR046341">
    <property type="entry name" value="SET_dom_sf"/>
</dbReference>
<dbReference type="Gene3D" id="2.170.270.10">
    <property type="entry name" value="SET domain"/>
    <property type="match status" value="1"/>
</dbReference>
<keyword evidence="3" id="KW-1185">Reference proteome</keyword>
<dbReference type="SUPFAM" id="SSF82199">
    <property type="entry name" value="SET domain"/>
    <property type="match status" value="1"/>
</dbReference>
<evidence type="ECO:0000259" key="1">
    <source>
        <dbReference type="PROSITE" id="PS50280"/>
    </source>
</evidence>